<sequence length="292" mass="32796">MTAYPHLDPAVQAHANMPDRERIEHMRVDRWIDYPRARQALDKLEELLLFPKRARMPNLLIFGASGMGKTMIIEKFVRAHPPSFDESSGIHHRPIIAVQMVASPDEGRFYHRLLSVIGAPPPTRATIGQLETQALRLLQETAPRMLVIDEVQNLIAGTYREQRRMLNLLRFLGNELRIPLICLGSHEARDAIRGDAHLNSRFEPYGLPPWRHDANFHGLVGGLLRSLPLRLPSELTDSALKRLVEVNSGVTASIFRMVIDLAVQAVLTGTERITPAAILDHRVAVPPPFVTA</sequence>
<name>A0A1S7SC38_9HYPH</name>
<dbReference type="STRING" id="1183432.AGR3A_pa70117"/>
<organism evidence="2 3">
    <name type="scientific">Agrobacterium tomkonis CFBP 6623</name>
    <dbReference type="NCBI Taxonomy" id="1183432"/>
    <lineage>
        <taxon>Bacteria</taxon>
        <taxon>Pseudomonadati</taxon>
        <taxon>Pseudomonadota</taxon>
        <taxon>Alphaproteobacteria</taxon>
        <taxon>Hyphomicrobiales</taxon>
        <taxon>Rhizobiaceae</taxon>
        <taxon>Rhizobium/Agrobacterium group</taxon>
        <taxon>Agrobacterium</taxon>
        <taxon>Agrobacterium tumefaciens complex</taxon>
    </lineage>
</organism>
<evidence type="ECO:0000259" key="1">
    <source>
        <dbReference type="SMART" id="SM00382"/>
    </source>
</evidence>
<proteinExistence type="predicted"/>
<dbReference type="InterPro" id="IPR008868">
    <property type="entry name" value="TniB"/>
</dbReference>
<dbReference type="RefSeq" id="WP_080843369.1">
    <property type="nucleotide sequence ID" value="NZ_LT009725.1"/>
</dbReference>
<reference evidence="3" key="1">
    <citation type="submission" date="2016-01" db="EMBL/GenBank/DDBJ databases">
        <authorList>
            <person name="Regsiter A."/>
            <person name="william w."/>
        </authorList>
    </citation>
    <scope>NUCLEOTIDE SEQUENCE [LARGE SCALE GENOMIC DNA]</scope>
    <source>
        <strain evidence="3">CFBP 6623</strain>
    </source>
</reference>
<evidence type="ECO:0000313" key="2">
    <source>
        <dbReference type="EMBL" id="CUX65592.1"/>
    </source>
</evidence>
<protein>
    <submittedName>
        <fullName evidence="2">Transposase</fullName>
    </submittedName>
</protein>
<dbReference type="PANTHER" id="PTHR35894:SF5">
    <property type="entry name" value="MU-LIKE PROPHAGE FLUMU DNA TRANSPOSITION PROTEIN B"/>
    <property type="match status" value="1"/>
</dbReference>
<dbReference type="Proteomes" id="UP000191988">
    <property type="component" value="Unassembled WGS sequence"/>
</dbReference>
<dbReference type="InterPro" id="IPR027417">
    <property type="entry name" value="P-loop_NTPase"/>
</dbReference>
<dbReference type="Pfam" id="PF05621">
    <property type="entry name" value="TniB"/>
    <property type="match status" value="1"/>
</dbReference>
<dbReference type="Gene3D" id="3.40.50.300">
    <property type="entry name" value="P-loop containing nucleotide triphosphate hydrolases"/>
    <property type="match status" value="1"/>
</dbReference>
<gene>
    <name evidence="2" type="ORF">AGR3A_pa70117</name>
</gene>
<dbReference type="InterPro" id="IPR003593">
    <property type="entry name" value="AAA+_ATPase"/>
</dbReference>
<dbReference type="SUPFAM" id="SSF52540">
    <property type="entry name" value="P-loop containing nucleoside triphosphate hydrolases"/>
    <property type="match status" value="1"/>
</dbReference>
<accession>A0A1S7SC38</accession>
<dbReference type="PANTHER" id="PTHR35894">
    <property type="entry name" value="GENERAL SECRETION PATHWAY PROTEIN A-RELATED"/>
    <property type="match status" value="1"/>
</dbReference>
<dbReference type="EMBL" id="FBWK01000071">
    <property type="protein sequence ID" value="CUX65592.1"/>
    <property type="molecule type" value="Genomic_DNA"/>
</dbReference>
<dbReference type="SMART" id="SM00382">
    <property type="entry name" value="AAA"/>
    <property type="match status" value="1"/>
</dbReference>
<dbReference type="InterPro" id="IPR052026">
    <property type="entry name" value="ExeA_AAA_ATPase_DNA-bind"/>
</dbReference>
<evidence type="ECO:0000313" key="3">
    <source>
        <dbReference type="Proteomes" id="UP000191988"/>
    </source>
</evidence>
<feature type="domain" description="AAA+ ATPase" evidence="1">
    <location>
        <begin position="55"/>
        <end position="289"/>
    </location>
</feature>
<dbReference type="AlphaFoldDB" id="A0A1S7SC38"/>
<keyword evidence="3" id="KW-1185">Reference proteome</keyword>